<proteinExistence type="predicted"/>
<evidence type="ECO:0000313" key="1">
    <source>
        <dbReference type="EMBL" id="EHJ13735.1"/>
    </source>
</evidence>
<dbReference type="AlphaFoldDB" id="G5J247"/>
<name>G5J247_CROWT</name>
<gene>
    <name evidence="1" type="ORF">CWATWH0003_1581</name>
</gene>
<accession>G5J247</accession>
<dbReference type="NCBIfam" id="TIGR04256">
    <property type="entry name" value="GxxExxY"/>
    <property type="match status" value="1"/>
</dbReference>
<reference evidence="1 2" key="1">
    <citation type="journal article" date="2011" name="Front. Microbiol.">
        <title>Two Strains of Crocosphaera watsonii with Highly Conserved Genomes are Distinguished by Strain-Specific Features.</title>
        <authorList>
            <person name="Bench S.R."/>
            <person name="Ilikchyan I.N."/>
            <person name="Tripp H.J."/>
            <person name="Zehr J.P."/>
        </authorList>
    </citation>
    <scope>NUCLEOTIDE SEQUENCE [LARGE SCALE GENOMIC DNA]</scope>
    <source>
        <strain evidence="1 2">WH 0003</strain>
    </source>
</reference>
<dbReference type="Pfam" id="PF13366">
    <property type="entry name" value="PDDEXK_3"/>
    <property type="match status" value="1"/>
</dbReference>
<evidence type="ECO:0008006" key="3">
    <source>
        <dbReference type="Google" id="ProtNLM"/>
    </source>
</evidence>
<dbReference type="EMBL" id="AESD01000242">
    <property type="protein sequence ID" value="EHJ13735.1"/>
    <property type="molecule type" value="Genomic_DNA"/>
</dbReference>
<organism evidence="1 2">
    <name type="scientific">Crocosphaera watsonii WH 0003</name>
    <dbReference type="NCBI Taxonomy" id="423471"/>
    <lineage>
        <taxon>Bacteria</taxon>
        <taxon>Bacillati</taxon>
        <taxon>Cyanobacteriota</taxon>
        <taxon>Cyanophyceae</taxon>
        <taxon>Oscillatoriophycideae</taxon>
        <taxon>Chroococcales</taxon>
        <taxon>Aphanothecaceae</taxon>
        <taxon>Crocosphaera</taxon>
    </lineage>
</organism>
<dbReference type="PATRIC" id="fig|423471.3.peg.1473"/>
<dbReference type="Proteomes" id="UP000003477">
    <property type="component" value="Unassembled WGS sequence"/>
</dbReference>
<sequence length="114" mass="13163">MKIHNTLGNGFQEVIYQRCLAIELQKVGLTFEREKEQPIYYEGIHVGTRRADFVVENKIIVELKAVINLENVHLAQAKNYVVAYDFSVGLLINFGATSLQYKKIFNPNYNEKIK</sequence>
<evidence type="ECO:0000313" key="2">
    <source>
        <dbReference type="Proteomes" id="UP000003477"/>
    </source>
</evidence>
<protein>
    <recommendedName>
        <fullName evidence="3">GxxExxY protein</fullName>
    </recommendedName>
</protein>
<dbReference type="InterPro" id="IPR026350">
    <property type="entry name" value="GxxExxY"/>
</dbReference>
<comment type="caution">
    <text evidence="1">The sequence shown here is derived from an EMBL/GenBank/DDBJ whole genome shotgun (WGS) entry which is preliminary data.</text>
</comment>